<keyword evidence="3" id="KW-1185">Reference proteome</keyword>
<comment type="caution">
    <text evidence="2">The sequence shown here is derived from an EMBL/GenBank/DDBJ whole genome shotgun (WGS) entry which is preliminary data.</text>
</comment>
<reference evidence="2" key="1">
    <citation type="submission" date="2022-12" db="EMBL/GenBank/DDBJ databases">
        <title>New Phytohabitans aurantiacus sp. RD004123 nov., an actinomycete isolated from soil.</title>
        <authorList>
            <person name="Triningsih D.W."/>
            <person name="Harunari E."/>
            <person name="Igarashi Y."/>
        </authorList>
    </citation>
    <scope>NUCLEOTIDE SEQUENCE</scope>
    <source>
        <strain evidence="2">RD004123</strain>
    </source>
</reference>
<organism evidence="2 3">
    <name type="scientific">Phytohabitans aurantiacus</name>
    <dbReference type="NCBI Taxonomy" id="3016789"/>
    <lineage>
        <taxon>Bacteria</taxon>
        <taxon>Bacillati</taxon>
        <taxon>Actinomycetota</taxon>
        <taxon>Actinomycetes</taxon>
        <taxon>Micromonosporales</taxon>
        <taxon>Micromonosporaceae</taxon>
    </lineage>
</organism>
<dbReference type="EMBL" id="BSDI01000070">
    <property type="protein sequence ID" value="GLI02810.1"/>
    <property type="molecule type" value="Genomic_DNA"/>
</dbReference>
<feature type="compositionally biased region" description="Basic and acidic residues" evidence="1">
    <location>
        <begin position="66"/>
        <end position="76"/>
    </location>
</feature>
<dbReference type="Proteomes" id="UP001144280">
    <property type="component" value="Unassembled WGS sequence"/>
</dbReference>
<evidence type="ECO:0000256" key="1">
    <source>
        <dbReference type="SAM" id="MobiDB-lite"/>
    </source>
</evidence>
<name>A0ABQ5RA05_9ACTN</name>
<protein>
    <submittedName>
        <fullName evidence="2">Uncharacterized protein</fullName>
    </submittedName>
</protein>
<evidence type="ECO:0000313" key="2">
    <source>
        <dbReference type="EMBL" id="GLI02810.1"/>
    </source>
</evidence>
<evidence type="ECO:0000313" key="3">
    <source>
        <dbReference type="Proteomes" id="UP001144280"/>
    </source>
</evidence>
<gene>
    <name evidence="2" type="ORF">Pa4123_80880</name>
</gene>
<sequence>MPDVKVGLRTVIGDEHLTVLERIHRARIDIEVGVELLHDNSKPARRQKVAKAGGGEALTQRGGNAPRDENVPGRPC</sequence>
<accession>A0ABQ5RA05</accession>
<feature type="region of interest" description="Disordered" evidence="1">
    <location>
        <begin position="43"/>
        <end position="76"/>
    </location>
</feature>
<proteinExistence type="predicted"/>